<dbReference type="SUPFAM" id="SSF53098">
    <property type="entry name" value="Ribonuclease H-like"/>
    <property type="match status" value="1"/>
</dbReference>
<evidence type="ECO:0000313" key="3">
    <source>
        <dbReference type="Proteomes" id="UP001278500"/>
    </source>
</evidence>
<dbReference type="Gene3D" id="3.30.420.10">
    <property type="entry name" value="Ribonuclease H-like superfamily/Ribonuclease H"/>
    <property type="match status" value="1"/>
</dbReference>
<dbReference type="GO" id="GO:0003676">
    <property type="term" value="F:nucleic acid binding"/>
    <property type="evidence" value="ECO:0007669"/>
    <property type="project" value="InterPro"/>
</dbReference>
<reference evidence="2" key="1">
    <citation type="journal article" date="2023" name="Mol. Phylogenet. Evol.">
        <title>Genome-scale phylogeny and comparative genomics of the fungal order Sordariales.</title>
        <authorList>
            <person name="Hensen N."/>
            <person name="Bonometti L."/>
            <person name="Westerberg I."/>
            <person name="Brannstrom I.O."/>
            <person name="Guillou S."/>
            <person name="Cros-Aarteil S."/>
            <person name="Calhoun S."/>
            <person name="Haridas S."/>
            <person name="Kuo A."/>
            <person name="Mondo S."/>
            <person name="Pangilinan J."/>
            <person name="Riley R."/>
            <person name="LaButti K."/>
            <person name="Andreopoulos B."/>
            <person name="Lipzen A."/>
            <person name="Chen C."/>
            <person name="Yan M."/>
            <person name="Daum C."/>
            <person name="Ng V."/>
            <person name="Clum A."/>
            <person name="Steindorff A."/>
            <person name="Ohm R.A."/>
            <person name="Martin F."/>
            <person name="Silar P."/>
            <person name="Natvig D.O."/>
            <person name="Lalanne C."/>
            <person name="Gautier V."/>
            <person name="Ament-Velasquez S.L."/>
            <person name="Kruys A."/>
            <person name="Hutchinson M.I."/>
            <person name="Powell A.J."/>
            <person name="Barry K."/>
            <person name="Miller A.N."/>
            <person name="Grigoriev I.V."/>
            <person name="Debuchy R."/>
            <person name="Gladieux P."/>
            <person name="Hiltunen Thoren M."/>
            <person name="Johannesson H."/>
        </authorList>
    </citation>
    <scope>NUCLEOTIDE SEQUENCE</scope>
    <source>
        <strain evidence="2">CBS 560.94</strain>
    </source>
</reference>
<evidence type="ECO:0000313" key="2">
    <source>
        <dbReference type="EMBL" id="KAK3343237.1"/>
    </source>
</evidence>
<dbReference type="GeneID" id="87866886"/>
<gene>
    <name evidence="2" type="ORF">B0H65DRAFT_550409</name>
</gene>
<dbReference type="Proteomes" id="UP001278500">
    <property type="component" value="Unassembled WGS sequence"/>
</dbReference>
<feature type="compositionally biased region" description="Polar residues" evidence="1">
    <location>
        <begin position="203"/>
        <end position="222"/>
    </location>
</feature>
<dbReference type="InterPro" id="IPR012337">
    <property type="entry name" value="RNaseH-like_sf"/>
</dbReference>
<keyword evidence="3" id="KW-1185">Reference proteome</keyword>
<feature type="compositionally biased region" description="Basic and acidic residues" evidence="1">
    <location>
        <begin position="191"/>
        <end position="200"/>
    </location>
</feature>
<accession>A0AAE0JDP1</accession>
<dbReference type="InterPro" id="IPR036397">
    <property type="entry name" value="RNaseH_sf"/>
</dbReference>
<protein>
    <submittedName>
        <fullName evidence="2">Uncharacterized protein</fullName>
    </submittedName>
</protein>
<dbReference type="AlphaFoldDB" id="A0AAE0JDP1"/>
<feature type="region of interest" description="Disordered" evidence="1">
    <location>
        <begin position="173"/>
        <end position="224"/>
    </location>
</feature>
<name>A0AAE0JDP1_9PEZI</name>
<sequence length="480" mass="53153">MISSTIGKAMGILQGLRVGADHLRAVPRTDTDIVRKATLCIFSDAFEVLRMIKYQNLNTSFRQEFIAKVINLVEQLSHELGNIPGFDVALELHWMRGHVGFEENEQADDFANKARPRYEGRDIFHSHGRGNRRRNHRRRANNAAIFSRHASHDGMPYSPPPWATDSFGPNITSLRMPRYPSTLPFSSTGGERPRVSEKPRPGTNEQSPTPKKQAPLNATNNGEKPAVEIEALEKDSKPERGVADMQTTVIQQFVVEEEPTAALDISQNLNKPSAGLESPANEQALACLKQEEQGELMVNLEKEEPSMKPEVQTPVDLPAAGMEFAANEQDLASQKVDEQQDQLPISEVQMPLNHEVVQDTEPLSDLEVQTPVDQPAEENDDSALGPLLDDQTMIDLQLEEEYLKWCERRLQDALASADNVDEDGIGETSTNEEVMSEEETQAAVDRQLAEEAEAALAQMMASDVQGHVPLGLRIGGAQVS</sequence>
<dbReference type="EMBL" id="JAUEPP010000005">
    <property type="protein sequence ID" value="KAK3343237.1"/>
    <property type="molecule type" value="Genomic_DNA"/>
</dbReference>
<feature type="region of interest" description="Disordered" evidence="1">
    <location>
        <begin position="421"/>
        <end position="443"/>
    </location>
</feature>
<evidence type="ECO:0000256" key="1">
    <source>
        <dbReference type="SAM" id="MobiDB-lite"/>
    </source>
</evidence>
<organism evidence="2 3">
    <name type="scientific">Neurospora tetraspora</name>
    <dbReference type="NCBI Taxonomy" id="94610"/>
    <lineage>
        <taxon>Eukaryota</taxon>
        <taxon>Fungi</taxon>
        <taxon>Dikarya</taxon>
        <taxon>Ascomycota</taxon>
        <taxon>Pezizomycotina</taxon>
        <taxon>Sordariomycetes</taxon>
        <taxon>Sordariomycetidae</taxon>
        <taxon>Sordariales</taxon>
        <taxon>Sordariaceae</taxon>
        <taxon>Neurospora</taxon>
    </lineage>
</organism>
<comment type="caution">
    <text evidence="2">The sequence shown here is derived from an EMBL/GenBank/DDBJ whole genome shotgun (WGS) entry which is preliminary data.</text>
</comment>
<dbReference type="RefSeq" id="XP_062681030.1">
    <property type="nucleotide sequence ID" value="XM_062829732.1"/>
</dbReference>
<proteinExistence type="predicted"/>
<reference evidence="2" key="2">
    <citation type="submission" date="2023-06" db="EMBL/GenBank/DDBJ databases">
        <authorList>
            <consortium name="Lawrence Berkeley National Laboratory"/>
            <person name="Haridas S."/>
            <person name="Hensen N."/>
            <person name="Bonometti L."/>
            <person name="Westerberg I."/>
            <person name="Brannstrom I.O."/>
            <person name="Guillou S."/>
            <person name="Cros-Aarteil S."/>
            <person name="Calhoun S."/>
            <person name="Kuo A."/>
            <person name="Mondo S."/>
            <person name="Pangilinan J."/>
            <person name="Riley R."/>
            <person name="Labutti K."/>
            <person name="Andreopoulos B."/>
            <person name="Lipzen A."/>
            <person name="Chen C."/>
            <person name="Yanf M."/>
            <person name="Daum C."/>
            <person name="Ng V."/>
            <person name="Clum A."/>
            <person name="Steindorff A."/>
            <person name="Ohm R."/>
            <person name="Martin F."/>
            <person name="Silar P."/>
            <person name="Natvig D."/>
            <person name="Lalanne C."/>
            <person name="Gautier V."/>
            <person name="Ament-Velasquez S.L."/>
            <person name="Kruys A."/>
            <person name="Hutchinson M.I."/>
            <person name="Powell A.J."/>
            <person name="Barry K."/>
            <person name="Miller A.N."/>
            <person name="Grigoriev I.V."/>
            <person name="Debuchy R."/>
            <person name="Gladieux P."/>
            <person name="Thoren M.H."/>
            <person name="Johannesson H."/>
        </authorList>
    </citation>
    <scope>NUCLEOTIDE SEQUENCE</scope>
    <source>
        <strain evidence="2">CBS 560.94</strain>
    </source>
</reference>